<organism evidence="2 3">
    <name type="scientific">Vibrio galatheae</name>
    <dbReference type="NCBI Taxonomy" id="579748"/>
    <lineage>
        <taxon>Bacteria</taxon>
        <taxon>Pseudomonadati</taxon>
        <taxon>Pseudomonadota</taxon>
        <taxon>Gammaproteobacteria</taxon>
        <taxon>Vibrionales</taxon>
        <taxon>Vibrionaceae</taxon>
        <taxon>Vibrio</taxon>
    </lineage>
</organism>
<protein>
    <recommendedName>
        <fullName evidence="1">IraD/Gp25-like domain-containing protein</fullName>
    </recommendedName>
</protein>
<accession>A0A0F4NK88</accession>
<evidence type="ECO:0000259" key="1">
    <source>
        <dbReference type="Pfam" id="PF04965"/>
    </source>
</evidence>
<reference evidence="2 3" key="1">
    <citation type="journal article" date="2015" name="BMC Genomics">
        <title>Genome mining reveals unlocked bioactive potential of marine Gram-negative bacteria.</title>
        <authorList>
            <person name="Machado H."/>
            <person name="Sonnenschein E.C."/>
            <person name="Melchiorsen J."/>
            <person name="Gram L."/>
        </authorList>
    </citation>
    <scope>NUCLEOTIDE SEQUENCE [LARGE SCALE GENOMIC DNA]</scope>
    <source>
        <strain evidence="2 3">S2757</strain>
    </source>
</reference>
<dbReference type="EMBL" id="JXXV01000016">
    <property type="protein sequence ID" value="KJY83283.1"/>
    <property type="molecule type" value="Genomic_DNA"/>
</dbReference>
<dbReference type="SUPFAM" id="SSF160719">
    <property type="entry name" value="gpW/gp25-like"/>
    <property type="match status" value="1"/>
</dbReference>
<comment type="caution">
    <text evidence="2">The sequence shown here is derived from an EMBL/GenBank/DDBJ whole genome shotgun (WGS) entry which is preliminary data.</text>
</comment>
<dbReference type="Proteomes" id="UP000033673">
    <property type="component" value="Unassembled WGS sequence"/>
</dbReference>
<dbReference type="InterPro" id="IPR007048">
    <property type="entry name" value="IraD/Gp25-like"/>
</dbReference>
<feature type="domain" description="IraD/Gp25-like" evidence="1">
    <location>
        <begin position="34"/>
        <end position="105"/>
    </location>
</feature>
<sequence length="119" mass="13665">MAVQLLQPKQLQSLTFANANFVGVKVTGSNDSGYQASVAESVARILSTRLGERVMRPLFGSNLYLLRDRTFNSEWRVLATRYVYEAIETNEPRVRFKQLYFSIDAHGKHDFYLELEARS</sequence>
<dbReference type="OrthoDB" id="9802846at2"/>
<dbReference type="AlphaFoldDB" id="A0A0F4NK88"/>
<proteinExistence type="predicted"/>
<evidence type="ECO:0000313" key="3">
    <source>
        <dbReference type="Proteomes" id="UP000033673"/>
    </source>
</evidence>
<dbReference type="STRING" id="579748.TW81_09795"/>
<dbReference type="RefSeq" id="WP_052706172.1">
    <property type="nucleotide sequence ID" value="NZ_JXXV01000016.1"/>
</dbReference>
<keyword evidence="3" id="KW-1185">Reference proteome</keyword>
<gene>
    <name evidence="2" type="ORF">TW81_09795</name>
</gene>
<dbReference type="Pfam" id="PF04965">
    <property type="entry name" value="GPW_gp25"/>
    <property type="match status" value="1"/>
</dbReference>
<evidence type="ECO:0000313" key="2">
    <source>
        <dbReference type="EMBL" id="KJY83283.1"/>
    </source>
</evidence>
<dbReference type="PATRIC" id="fig|579748.3.peg.2013"/>
<dbReference type="Gene3D" id="3.10.450.40">
    <property type="match status" value="1"/>
</dbReference>
<name>A0A0F4NK88_9VIBR</name>